<dbReference type="EMBL" id="BAABAQ010000001">
    <property type="protein sequence ID" value="GAA4180902.1"/>
    <property type="molecule type" value="Genomic_DNA"/>
</dbReference>
<accession>A0ABP8AB22</accession>
<feature type="compositionally biased region" description="Polar residues" evidence="1">
    <location>
        <begin position="116"/>
        <end position="136"/>
    </location>
</feature>
<protein>
    <submittedName>
        <fullName evidence="2">Uncharacterized protein</fullName>
    </submittedName>
</protein>
<sequence length="136" mass="14276">MVMGESSDDGRTATVDGPGVEGEVAGLPGTPIGDLDPELIRAGPQGEPDHGLAVDDRVDEQLVGHQDDVVDEVVRLPGDEGLAHHGTSLTDDRQIPADGLETSTSEDVERRASYATMYSTSPKSATTRSRPPRAST</sequence>
<name>A0ABP8AB22_9ACTN</name>
<dbReference type="Proteomes" id="UP001501251">
    <property type="component" value="Unassembled WGS sequence"/>
</dbReference>
<feature type="region of interest" description="Disordered" evidence="1">
    <location>
        <begin position="1"/>
        <end position="52"/>
    </location>
</feature>
<proteinExistence type="predicted"/>
<evidence type="ECO:0000256" key="1">
    <source>
        <dbReference type="SAM" id="MobiDB-lite"/>
    </source>
</evidence>
<comment type="caution">
    <text evidence="2">The sequence shown here is derived from an EMBL/GenBank/DDBJ whole genome shotgun (WGS) entry which is preliminary data.</text>
</comment>
<evidence type="ECO:0000313" key="3">
    <source>
        <dbReference type="Proteomes" id="UP001501251"/>
    </source>
</evidence>
<keyword evidence="3" id="KW-1185">Reference proteome</keyword>
<organism evidence="2 3">
    <name type="scientific">Streptosporangium oxazolinicum</name>
    <dbReference type="NCBI Taxonomy" id="909287"/>
    <lineage>
        <taxon>Bacteria</taxon>
        <taxon>Bacillati</taxon>
        <taxon>Actinomycetota</taxon>
        <taxon>Actinomycetes</taxon>
        <taxon>Streptosporangiales</taxon>
        <taxon>Streptosporangiaceae</taxon>
        <taxon>Streptosporangium</taxon>
    </lineage>
</organism>
<reference evidence="3" key="1">
    <citation type="journal article" date="2019" name="Int. J. Syst. Evol. Microbiol.">
        <title>The Global Catalogue of Microorganisms (GCM) 10K type strain sequencing project: providing services to taxonomists for standard genome sequencing and annotation.</title>
        <authorList>
            <consortium name="The Broad Institute Genomics Platform"/>
            <consortium name="The Broad Institute Genome Sequencing Center for Infectious Disease"/>
            <person name="Wu L."/>
            <person name="Ma J."/>
        </authorList>
    </citation>
    <scope>NUCLEOTIDE SEQUENCE [LARGE SCALE GENOMIC DNA]</scope>
    <source>
        <strain evidence="3">JCM 17388</strain>
    </source>
</reference>
<evidence type="ECO:0000313" key="2">
    <source>
        <dbReference type="EMBL" id="GAA4180902.1"/>
    </source>
</evidence>
<feature type="region of interest" description="Disordered" evidence="1">
    <location>
        <begin position="78"/>
        <end position="136"/>
    </location>
</feature>
<gene>
    <name evidence="2" type="ORF">GCM10022252_04450</name>
</gene>